<dbReference type="Gene3D" id="3.90.75.20">
    <property type="match status" value="1"/>
</dbReference>
<feature type="domain" description="DNA-directed DNA polymerase family A palm" evidence="8">
    <location>
        <begin position="788"/>
        <end position="1016"/>
    </location>
</feature>
<dbReference type="EC" id="2.7.7.7" evidence="1"/>
<evidence type="ECO:0000259" key="7">
    <source>
        <dbReference type="SMART" id="SM00474"/>
    </source>
</evidence>
<evidence type="ECO:0000256" key="4">
    <source>
        <dbReference type="ARBA" id="ARBA00022932"/>
    </source>
</evidence>
<dbReference type="InterPro" id="IPR012337">
    <property type="entry name" value="RNaseH-like_sf"/>
</dbReference>
<dbReference type="PANTHER" id="PTHR10133:SF62">
    <property type="entry name" value="DNA POLYMERASE THETA"/>
    <property type="match status" value="1"/>
</dbReference>
<organism evidence="9">
    <name type="scientific">Ackermannviridae sp. ctUml7</name>
    <dbReference type="NCBI Taxonomy" id="2825753"/>
    <lineage>
        <taxon>Viruses</taxon>
        <taxon>Duplodnaviria</taxon>
        <taxon>Heunggongvirae</taxon>
        <taxon>Uroviricota</taxon>
        <taxon>Caudoviricetes</taxon>
        <taxon>Pantevenvirales</taxon>
        <taxon>Ackermannviridae</taxon>
    </lineage>
</organism>
<dbReference type="Pfam" id="PF00476">
    <property type="entry name" value="DNA_pol_A"/>
    <property type="match status" value="2"/>
</dbReference>
<evidence type="ECO:0000256" key="2">
    <source>
        <dbReference type="ARBA" id="ARBA00022679"/>
    </source>
</evidence>
<dbReference type="InterPro" id="IPR002562">
    <property type="entry name" value="3'-5'_exonuclease_dom"/>
</dbReference>
<dbReference type="Pfam" id="PF13392">
    <property type="entry name" value="HNH_3"/>
    <property type="match status" value="1"/>
</dbReference>
<accession>A0A8S5V9F0</accession>
<dbReference type="SUPFAM" id="SSF53098">
    <property type="entry name" value="Ribonuclease H-like"/>
    <property type="match status" value="1"/>
</dbReference>
<dbReference type="CDD" id="cd00081">
    <property type="entry name" value="Hint"/>
    <property type="match status" value="1"/>
</dbReference>
<name>A0A8S5V9F0_9CAUD</name>
<protein>
    <recommendedName>
        <fullName evidence="1">DNA-directed DNA polymerase</fullName>
        <ecNumber evidence="1">2.7.7.7</ecNumber>
    </recommendedName>
</protein>
<evidence type="ECO:0000313" key="9">
    <source>
        <dbReference type="EMBL" id="DAG03402.1"/>
    </source>
</evidence>
<proteinExistence type="predicted"/>
<keyword evidence="3" id="KW-0548">Nucleotidyltransferase</keyword>
<dbReference type="InterPro" id="IPR044925">
    <property type="entry name" value="His-Me_finger_sf"/>
</dbReference>
<dbReference type="Gene3D" id="3.30.70.370">
    <property type="match status" value="1"/>
</dbReference>
<dbReference type="InterPro" id="IPR002298">
    <property type="entry name" value="DNA_polymerase_A"/>
</dbReference>
<dbReference type="GO" id="GO:0003677">
    <property type="term" value="F:DNA binding"/>
    <property type="evidence" value="ECO:0007669"/>
    <property type="project" value="InterPro"/>
</dbReference>
<dbReference type="PROSITE" id="PS00447">
    <property type="entry name" value="DNA_POLYMERASE_A"/>
    <property type="match status" value="1"/>
</dbReference>
<evidence type="ECO:0000256" key="3">
    <source>
        <dbReference type="ARBA" id="ARBA00022695"/>
    </source>
</evidence>
<reference evidence="9" key="1">
    <citation type="journal article" date="2021" name="Proc. Natl. Acad. Sci. U.S.A.">
        <title>A Catalog of Tens of Thousands of Viruses from Human Metagenomes Reveals Hidden Associations with Chronic Diseases.</title>
        <authorList>
            <person name="Tisza M.J."/>
            <person name="Buck C.B."/>
        </authorList>
    </citation>
    <scope>NUCLEOTIDE SEQUENCE</scope>
    <source>
        <strain evidence="9">CtUml7</strain>
    </source>
</reference>
<dbReference type="InterPro" id="IPR001098">
    <property type="entry name" value="DNA-dir_DNA_pol_A_palm_dom"/>
</dbReference>
<dbReference type="PROSITE" id="PS50817">
    <property type="entry name" value="INTEIN_N_TER"/>
    <property type="match status" value="1"/>
</dbReference>
<dbReference type="Gene3D" id="2.170.16.10">
    <property type="entry name" value="Hedgehog/Intein (Hint) domain"/>
    <property type="match status" value="1"/>
</dbReference>
<dbReference type="SMART" id="SM00482">
    <property type="entry name" value="POLAc"/>
    <property type="match status" value="1"/>
</dbReference>
<dbReference type="Gene3D" id="1.20.1060.10">
    <property type="entry name" value="Taq DNA Polymerase, Chain T, domain 4"/>
    <property type="match status" value="1"/>
</dbReference>
<dbReference type="PRINTS" id="PR00868">
    <property type="entry name" value="DNAPOLI"/>
</dbReference>
<dbReference type="SUPFAM" id="SSF56672">
    <property type="entry name" value="DNA/RNA polymerases"/>
    <property type="match status" value="2"/>
</dbReference>
<dbReference type="InterPro" id="IPR019760">
    <property type="entry name" value="DNA-dir_DNA_pol_A_CS"/>
</dbReference>
<dbReference type="InterPro" id="IPR036397">
    <property type="entry name" value="RNaseH_sf"/>
</dbReference>
<dbReference type="Pfam" id="PF01612">
    <property type="entry name" value="DNA_pol_A_exo1"/>
    <property type="match status" value="1"/>
</dbReference>
<sequence>MNKDVLDNYHFSWAKTMADVKKVVKYCKMTGYCAHDYETSGHLSSDHRGYPTCISIAFQPGYAYVIPLAHKDSPLRKGNKWKRILKYIGRELIQNDRIVKVAHNFKFEHGWWLKYGIRPRGVILDTMLMKYLLNEKRPHDLKSLAYSFFPQYANYSIKGEDTERTPEEVVQFWSNVPLETLAPYNALDSDLCLRLAIYLEQRIRECGFYQLYRNLLEMASYNLAEVESRGYLVDRPYLDGLCESYKTKIEEAEAKMYAVPSLIKYNKKRVKAAKKALLDGLLEQIEIKTNELDSTTDKKKLGSLQRSITNLQKKYDNYSAGVGLTKKDKESLQPLNLKSVKQLIDFLYYNKYGLRLPIIKYTEDKKTKKPTKNPATSEDVLLELKDKDETGFIETLLKYREMTKLYSTYIVGIRDILNPDNTLHGSFLIHGCVTEDTVLVGKEGDIVIGDIAPKEVGVKDVVKDNIYVLTHARTWEQVTHTINKGVLDTYRVTTDRGDVLECTKYHKLLTPRGFKPIWKIAKYNLDVIMHDVSRLDIQPVEVGKKYGEVVFKEIPNWPGYLASSEGKIFSVKIPGAQGMLDYNNPHEMVPRVQKSGNRLHSRVGLRNGTGIKKMIKKMLPVSRLVWSAFNNASIPDGYVIDHIDCNPLNNIPENLRCITYSENTKRAYKNTRTAFTNGAINGKTVLDTQTVGQILLDYREGLTQGQIVEKYGISQAQVRRVINDELWKYIYLTKIRVEYIGKKTIMDLSVNDKHSYVTRSNYVSCNTVTGRLSSRNPNLQNMPRDTTAKDIKYMFVCPKGKVMMQLDYSQAELRVVAGWSQDKQMLEWFRVGHDIHLATACKKYKISYEDAYKIYSNEDDPDFKIWKVRRKQAKTIGFGVLYQQGPNHLKESLSTPDHKATKEEAIEFLDEWFDTFPRIRKFVKKQQKFAEEHGYVVSPFGRKRRLPEARNKREQGKYAKALRDAVNAPIQGTASDFALFSSILIREQIMQGKLPASIEQIGTIHDSLMFYLDPKDMNDEVVDHLFNICKDPDTQKYFGFKLKGITMAVDFELGLRWSKLKGYKRGTDYAEVYKDCYIDHWWENKEIVALQEAS</sequence>
<dbReference type="GO" id="GO:0006261">
    <property type="term" value="P:DNA-templated DNA replication"/>
    <property type="evidence" value="ECO:0007669"/>
    <property type="project" value="InterPro"/>
</dbReference>
<dbReference type="SMART" id="SM00474">
    <property type="entry name" value="35EXOc"/>
    <property type="match status" value="1"/>
</dbReference>
<keyword evidence="5" id="KW-0235">DNA replication</keyword>
<feature type="domain" description="3'-5' exonuclease" evidence="7">
    <location>
        <begin position="11"/>
        <end position="204"/>
    </location>
</feature>
<dbReference type="EMBL" id="BK016230">
    <property type="protein sequence ID" value="DAG03402.1"/>
    <property type="molecule type" value="Genomic_DNA"/>
</dbReference>
<dbReference type="GO" id="GO:0008408">
    <property type="term" value="F:3'-5' exonuclease activity"/>
    <property type="evidence" value="ECO:0007669"/>
    <property type="project" value="InterPro"/>
</dbReference>
<dbReference type="Gene3D" id="1.10.150.20">
    <property type="entry name" value="5' to 3' exonuclease, C-terminal subdomain"/>
    <property type="match status" value="1"/>
</dbReference>
<dbReference type="GO" id="GO:0003887">
    <property type="term" value="F:DNA-directed DNA polymerase activity"/>
    <property type="evidence" value="ECO:0007669"/>
    <property type="project" value="UniProtKB-KW"/>
</dbReference>
<dbReference type="GO" id="GO:0039693">
    <property type="term" value="P:viral DNA genome replication"/>
    <property type="evidence" value="ECO:0007669"/>
    <property type="project" value="UniProtKB-KW"/>
</dbReference>
<dbReference type="InterPro" id="IPR043502">
    <property type="entry name" value="DNA/RNA_pol_sf"/>
</dbReference>
<keyword evidence="2" id="KW-0808">Transferase</keyword>
<comment type="catalytic activity">
    <reaction evidence="6">
        <text>DNA(n) + a 2'-deoxyribonucleoside 5'-triphosphate = DNA(n+1) + diphosphate</text>
        <dbReference type="Rhea" id="RHEA:22508"/>
        <dbReference type="Rhea" id="RHEA-COMP:17339"/>
        <dbReference type="Rhea" id="RHEA-COMP:17340"/>
        <dbReference type="ChEBI" id="CHEBI:33019"/>
        <dbReference type="ChEBI" id="CHEBI:61560"/>
        <dbReference type="ChEBI" id="CHEBI:173112"/>
        <dbReference type="EC" id="2.7.7.7"/>
    </reaction>
</comment>
<dbReference type="GO" id="GO:0006302">
    <property type="term" value="P:double-strand break repair"/>
    <property type="evidence" value="ECO:0007669"/>
    <property type="project" value="TreeGrafter"/>
</dbReference>
<dbReference type="InterPro" id="IPR003615">
    <property type="entry name" value="HNH_nuc"/>
</dbReference>
<keyword evidence="4" id="KW-0239">DNA-directed DNA polymerase</keyword>
<dbReference type="GO" id="GO:0016539">
    <property type="term" value="P:intein-mediated protein splicing"/>
    <property type="evidence" value="ECO:0007669"/>
    <property type="project" value="InterPro"/>
</dbReference>
<dbReference type="SUPFAM" id="SSF51294">
    <property type="entry name" value="Hedgehog/intein (Hint) domain"/>
    <property type="match status" value="1"/>
</dbReference>
<dbReference type="SUPFAM" id="SSF54060">
    <property type="entry name" value="His-Me finger endonucleases"/>
    <property type="match status" value="1"/>
</dbReference>
<dbReference type="PANTHER" id="PTHR10133">
    <property type="entry name" value="DNA POLYMERASE I"/>
    <property type="match status" value="1"/>
</dbReference>
<evidence type="ECO:0000256" key="6">
    <source>
        <dbReference type="ARBA" id="ARBA00049244"/>
    </source>
</evidence>
<evidence type="ECO:0000256" key="5">
    <source>
        <dbReference type="ARBA" id="ARBA00023109"/>
    </source>
</evidence>
<dbReference type="InterPro" id="IPR006141">
    <property type="entry name" value="Intein_N"/>
</dbReference>
<dbReference type="Gene3D" id="3.30.420.10">
    <property type="entry name" value="Ribonuclease H-like superfamily/Ribonuclease H"/>
    <property type="match status" value="1"/>
</dbReference>
<dbReference type="InterPro" id="IPR036844">
    <property type="entry name" value="Hint_dom_sf"/>
</dbReference>
<evidence type="ECO:0000259" key="8">
    <source>
        <dbReference type="SMART" id="SM00482"/>
    </source>
</evidence>
<keyword evidence="5" id="KW-1194">Viral DNA replication</keyword>
<evidence type="ECO:0000256" key="1">
    <source>
        <dbReference type="ARBA" id="ARBA00012417"/>
    </source>
</evidence>